<evidence type="ECO:0000313" key="2">
    <source>
        <dbReference type="Proteomes" id="UP000030021"/>
    </source>
</evidence>
<evidence type="ECO:0000313" key="1">
    <source>
        <dbReference type="EMBL" id="KGM86741.1"/>
    </source>
</evidence>
<dbReference type="OrthoDB" id="7605594at2"/>
<sequence>MKKPRHPASDHAVVRYLERVKGMDIDAVRREIGRVVDQGLEAGACGVISNGFEYRIEGGCVVTVTRRHTQPPGRRRRKAPHGA</sequence>
<name>A0A0A0HIH5_9RHOB</name>
<accession>A0A0A0HIH5</accession>
<organism evidence="1 2">
    <name type="scientific">Roseovarius mucosus DSM 17069</name>
    <dbReference type="NCBI Taxonomy" id="1288298"/>
    <lineage>
        <taxon>Bacteria</taxon>
        <taxon>Pseudomonadati</taxon>
        <taxon>Pseudomonadota</taxon>
        <taxon>Alphaproteobacteria</taxon>
        <taxon>Rhodobacterales</taxon>
        <taxon>Roseobacteraceae</taxon>
        <taxon>Roseovarius</taxon>
    </lineage>
</organism>
<dbReference type="PATRIC" id="fig|1288298.3.peg.3046"/>
<dbReference type="RefSeq" id="WP_052115213.1">
    <property type="nucleotide sequence ID" value="NZ_KN293975.1"/>
</dbReference>
<dbReference type="AlphaFoldDB" id="A0A0A0HIH5"/>
<dbReference type="EMBL" id="AONH01000016">
    <property type="protein sequence ID" value="KGM86741.1"/>
    <property type="molecule type" value="Genomic_DNA"/>
</dbReference>
<reference evidence="1 2" key="1">
    <citation type="submission" date="2013-01" db="EMBL/GenBank/DDBJ databases">
        <authorList>
            <person name="Fiebig A."/>
            <person name="Goeker M."/>
            <person name="Klenk H.-P.P."/>
        </authorList>
    </citation>
    <scope>NUCLEOTIDE SEQUENCE [LARGE SCALE GENOMIC DNA]</scope>
    <source>
        <strain evidence="1 2">DSM 17069</strain>
    </source>
</reference>
<proteinExistence type="predicted"/>
<gene>
    <name evidence="1" type="ORF">rosmuc_03034</name>
</gene>
<dbReference type="Proteomes" id="UP000030021">
    <property type="component" value="Unassembled WGS sequence"/>
</dbReference>
<protein>
    <submittedName>
        <fullName evidence="1">Uncharacterized protein</fullName>
    </submittedName>
</protein>
<dbReference type="HOGENOM" id="CLU_193016_0_0_5"/>
<dbReference type="eggNOG" id="ENOG5033FY8">
    <property type="taxonomic scope" value="Bacteria"/>
</dbReference>
<comment type="caution">
    <text evidence="1">The sequence shown here is derived from an EMBL/GenBank/DDBJ whole genome shotgun (WGS) entry which is preliminary data.</text>
</comment>
<dbReference type="STRING" id="215743.ROSMUCSMR3_03513"/>